<dbReference type="EMBL" id="FNIE01000024">
    <property type="protein sequence ID" value="SDP33854.1"/>
    <property type="molecule type" value="Genomic_DNA"/>
</dbReference>
<evidence type="ECO:0000313" key="2">
    <source>
        <dbReference type="EMBL" id="SDP33854.1"/>
    </source>
</evidence>
<organism evidence="2 3">
    <name type="scientific">Actinacidiphila guanduensis</name>
    <dbReference type="NCBI Taxonomy" id="310781"/>
    <lineage>
        <taxon>Bacteria</taxon>
        <taxon>Bacillati</taxon>
        <taxon>Actinomycetota</taxon>
        <taxon>Actinomycetes</taxon>
        <taxon>Kitasatosporales</taxon>
        <taxon>Streptomycetaceae</taxon>
        <taxon>Actinacidiphila</taxon>
    </lineage>
</organism>
<keyword evidence="3" id="KW-1185">Reference proteome</keyword>
<sequence>MGDFSGIDPQALQGMITSFAKDKDHLRGRASEFRTRFAALGLDTGPLAEIVGICGWLDDQLPGLRRRHTLAVAMDRTAGKDHLVHVPEPVLSTSAAQSDGKALAERLNHNTGGDAKAGQAYHDMALELAARKDDPDFCSAFYANLNPVVANELPQDLSGAGSGTAAADLRIYSHAFATAVSAQHPAPGFDKLKKAYLTPVPGNDSQIAWNRAAMLSAGDFPSDFLAKAVRANGLDRLAKDPKGDYRSLTTVSAPLGLPNDLVALGLQDLSRNGRAAFDAVAQMGDPDNPDLQGHLSSLMTYGHRNSEVQTALGAMMDTASGVHGTTDSHGLWHVDASYKPNPWEQNFAYCAILAAANTKDTLGFNGNFKSDMGRLAATYAPEFATAGNVMDAVASDDSSFGAPSDESYHELPGLEPAFHLGGVDTYNFLKIFADADAHSAPYDEAMGNLQHDVLLRAARMDKEGLIKDTPGGANYFNRAAKAFGNVSRLEYNATVKVRGESDEQVDAFRENLKAGLILPMEMVGEPDWSYGPTMLWRAFTWGGKEFGLTTAISMTAGPEELEGVEEKNIEMLEASRYNTASILVEAGWPTTDIPSDLRDKDGKLKPFEELSDSADPEKAEEQRADRLGQFDRWLADQDIPVGTSTFHDREEEGSGLLTSAQADAVAHAAEKGD</sequence>
<feature type="compositionally biased region" description="Basic and acidic residues" evidence="1">
    <location>
        <begin position="615"/>
        <end position="629"/>
    </location>
</feature>
<reference evidence="2 3" key="1">
    <citation type="submission" date="2016-10" db="EMBL/GenBank/DDBJ databases">
        <authorList>
            <person name="de Groot N.N."/>
        </authorList>
    </citation>
    <scope>NUCLEOTIDE SEQUENCE [LARGE SCALE GENOMIC DNA]</scope>
    <source>
        <strain evidence="2 3">CGMCC 4.2022</strain>
    </source>
</reference>
<feature type="region of interest" description="Disordered" evidence="1">
    <location>
        <begin position="641"/>
        <end position="673"/>
    </location>
</feature>
<accession>A0A1H0RWK1</accession>
<name>A0A1H0RWK1_9ACTN</name>
<evidence type="ECO:0000256" key="1">
    <source>
        <dbReference type="SAM" id="MobiDB-lite"/>
    </source>
</evidence>
<dbReference type="STRING" id="310781.SAMN05216259_12441"/>
<dbReference type="RefSeq" id="WP_093788330.1">
    <property type="nucleotide sequence ID" value="NZ_FNIE01000024.1"/>
</dbReference>
<protein>
    <submittedName>
        <fullName evidence="2">Uncharacterized protein</fullName>
    </submittedName>
</protein>
<proteinExistence type="predicted"/>
<evidence type="ECO:0000313" key="3">
    <source>
        <dbReference type="Proteomes" id="UP000199341"/>
    </source>
</evidence>
<dbReference type="AlphaFoldDB" id="A0A1H0RWK1"/>
<gene>
    <name evidence="2" type="ORF">SAMN05216259_12441</name>
</gene>
<dbReference type="OrthoDB" id="3492053at2"/>
<dbReference type="Proteomes" id="UP000199341">
    <property type="component" value="Unassembled WGS sequence"/>
</dbReference>
<feature type="region of interest" description="Disordered" evidence="1">
    <location>
        <begin position="607"/>
        <end position="629"/>
    </location>
</feature>